<accession>A0A0E9WAA8</accession>
<keyword evidence="1" id="KW-1133">Transmembrane helix</keyword>
<keyword evidence="1" id="KW-0472">Membrane</keyword>
<evidence type="ECO:0000313" key="2">
    <source>
        <dbReference type="EMBL" id="JAH86423.1"/>
    </source>
</evidence>
<proteinExistence type="predicted"/>
<dbReference type="EMBL" id="GBXM01022154">
    <property type="protein sequence ID" value="JAH86423.1"/>
    <property type="molecule type" value="Transcribed_RNA"/>
</dbReference>
<protein>
    <submittedName>
        <fullName evidence="2">Uncharacterized protein</fullName>
    </submittedName>
</protein>
<keyword evidence="1" id="KW-0812">Transmembrane</keyword>
<name>A0A0E9WAA8_ANGAN</name>
<sequence length="72" mass="8073">MACFGLEILESRAAYHEARSIGTILLLHMRSLLLALYVSPLVLKSLRRDLLANSNMPLFGIHIFQKGVMKCS</sequence>
<organism evidence="2">
    <name type="scientific">Anguilla anguilla</name>
    <name type="common">European freshwater eel</name>
    <name type="synonym">Muraena anguilla</name>
    <dbReference type="NCBI Taxonomy" id="7936"/>
    <lineage>
        <taxon>Eukaryota</taxon>
        <taxon>Metazoa</taxon>
        <taxon>Chordata</taxon>
        <taxon>Craniata</taxon>
        <taxon>Vertebrata</taxon>
        <taxon>Euteleostomi</taxon>
        <taxon>Actinopterygii</taxon>
        <taxon>Neopterygii</taxon>
        <taxon>Teleostei</taxon>
        <taxon>Anguilliformes</taxon>
        <taxon>Anguillidae</taxon>
        <taxon>Anguilla</taxon>
    </lineage>
</organism>
<reference evidence="2" key="1">
    <citation type="submission" date="2014-11" db="EMBL/GenBank/DDBJ databases">
        <authorList>
            <person name="Amaro Gonzalez C."/>
        </authorList>
    </citation>
    <scope>NUCLEOTIDE SEQUENCE</scope>
</reference>
<feature type="transmembrane region" description="Helical" evidence="1">
    <location>
        <begin position="20"/>
        <end position="43"/>
    </location>
</feature>
<dbReference type="AlphaFoldDB" id="A0A0E9WAA8"/>
<evidence type="ECO:0000256" key="1">
    <source>
        <dbReference type="SAM" id="Phobius"/>
    </source>
</evidence>
<reference evidence="2" key="2">
    <citation type="journal article" date="2015" name="Fish Shellfish Immunol.">
        <title>Early steps in the European eel (Anguilla anguilla)-Vibrio vulnificus interaction in the gills: Role of the RtxA13 toxin.</title>
        <authorList>
            <person name="Callol A."/>
            <person name="Pajuelo D."/>
            <person name="Ebbesson L."/>
            <person name="Teles M."/>
            <person name="MacKenzie S."/>
            <person name="Amaro C."/>
        </authorList>
    </citation>
    <scope>NUCLEOTIDE SEQUENCE</scope>
</reference>